<feature type="non-terminal residue" evidence="2">
    <location>
        <position position="1"/>
    </location>
</feature>
<accession>A0A091HVU6</accession>
<gene>
    <name evidence="2" type="ORF">N300_07072</name>
</gene>
<dbReference type="GO" id="GO:0005634">
    <property type="term" value="C:nucleus"/>
    <property type="evidence" value="ECO:0007669"/>
    <property type="project" value="TreeGrafter"/>
</dbReference>
<organism evidence="2 3">
    <name type="scientific">Calypte anna</name>
    <name type="common">Anna's hummingbird</name>
    <name type="synonym">Archilochus anna</name>
    <dbReference type="NCBI Taxonomy" id="9244"/>
    <lineage>
        <taxon>Eukaryota</taxon>
        <taxon>Metazoa</taxon>
        <taxon>Chordata</taxon>
        <taxon>Craniata</taxon>
        <taxon>Vertebrata</taxon>
        <taxon>Euteleostomi</taxon>
        <taxon>Archelosauria</taxon>
        <taxon>Archosauria</taxon>
        <taxon>Dinosauria</taxon>
        <taxon>Saurischia</taxon>
        <taxon>Theropoda</taxon>
        <taxon>Coelurosauria</taxon>
        <taxon>Aves</taxon>
        <taxon>Neognathae</taxon>
        <taxon>Neoaves</taxon>
        <taxon>Strisores</taxon>
        <taxon>Apodiformes</taxon>
        <taxon>Trochilidae</taxon>
        <taxon>Calypte</taxon>
    </lineage>
</organism>
<dbReference type="STRING" id="9244.A0A091HVU6"/>
<dbReference type="AlphaFoldDB" id="A0A091HVU6"/>
<name>A0A091HVU6_CALAN</name>
<feature type="region of interest" description="Disordered" evidence="1">
    <location>
        <begin position="1"/>
        <end position="38"/>
    </location>
</feature>
<feature type="compositionally biased region" description="Basic residues" evidence="1">
    <location>
        <begin position="93"/>
        <end position="112"/>
    </location>
</feature>
<dbReference type="GO" id="GO:0005694">
    <property type="term" value="C:chromosome"/>
    <property type="evidence" value="ECO:0007669"/>
    <property type="project" value="TreeGrafter"/>
</dbReference>
<evidence type="ECO:0000256" key="1">
    <source>
        <dbReference type="SAM" id="MobiDB-lite"/>
    </source>
</evidence>
<dbReference type="PANTHER" id="PTHR21603:SF18">
    <property type="entry name" value="ANTIGEN KI-67-LIKE PROTEIN"/>
    <property type="match status" value="1"/>
</dbReference>
<dbReference type="GO" id="GO:0007088">
    <property type="term" value="P:regulation of mitotic nuclear division"/>
    <property type="evidence" value="ECO:0007669"/>
    <property type="project" value="TreeGrafter"/>
</dbReference>
<dbReference type="PANTHER" id="PTHR21603">
    <property type="entry name" value="ANTIGEN KI-67-LIKE PROTEIN"/>
    <property type="match status" value="1"/>
</dbReference>
<dbReference type="EMBL" id="KL217818">
    <property type="protein sequence ID" value="KFO99267.1"/>
    <property type="molecule type" value="Genomic_DNA"/>
</dbReference>
<feature type="compositionally biased region" description="Polar residues" evidence="1">
    <location>
        <begin position="1"/>
        <end position="21"/>
    </location>
</feature>
<feature type="non-terminal residue" evidence="2">
    <location>
        <position position="112"/>
    </location>
</feature>
<keyword evidence="3" id="KW-1185">Reference proteome</keyword>
<reference evidence="2 3" key="1">
    <citation type="submission" date="2014-04" db="EMBL/GenBank/DDBJ databases">
        <title>Genome evolution of avian class.</title>
        <authorList>
            <person name="Zhang G."/>
            <person name="Li C."/>
        </authorList>
    </citation>
    <scope>NUCLEOTIDE SEQUENCE [LARGE SCALE GENOMIC DNA]</scope>
    <source>
        <strain evidence="2">BGI_N300</strain>
    </source>
</reference>
<dbReference type="GO" id="GO:0051983">
    <property type="term" value="P:regulation of chromosome segregation"/>
    <property type="evidence" value="ECO:0007669"/>
    <property type="project" value="TreeGrafter"/>
</dbReference>
<feature type="region of interest" description="Disordered" evidence="1">
    <location>
        <begin position="85"/>
        <end position="112"/>
    </location>
</feature>
<proteinExistence type="predicted"/>
<evidence type="ECO:0000313" key="2">
    <source>
        <dbReference type="EMBL" id="KFO99267.1"/>
    </source>
</evidence>
<protein>
    <submittedName>
        <fullName evidence="2">Antigen KI-67</fullName>
    </submittedName>
</protein>
<dbReference type="Proteomes" id="UP000054308">
    <property type="component" value="Unassembled WGS sequence"/>
</dbReference>
<sequence length="112" mass="12105">EDMNTGNKNGAQVRTLESSHVNPDDKTHPVATPEKLSRSAQFALKVTPKKRRSGAVAVIHAKRRSGASSANLLVAKSWAEVVKSGVARPQSKAAKRKVQKGRSLKKRTQAPK</sequence>
<evidence type="ECO:0000313" key="3">
    <source>
        <dbReference type="Proteomes" id="UP000054308"/>
    </source>
</evidence>